<sequence>MVAIVPFHSVIPMGIYLTTAVRGM</sequence>
<keyword evidence="2" id="KW-1185">Reference proteome</keyword>
<gene>
    <name evidence="1" type="ORF">P5673_005682</name>
</gene>
<dbReference type="EMBL" id="JARQWQ010000009">
    <property type="protein sequence ID" value="KAK2569831.1"/>
    <property type="molecule type" value="Genomic_DNA"/>
</dbReference>
<evidence type="ECO:0000313" key="2">
    <source>
        <dbReference type="Proteomes" id="UP001249851"/>
    </source>
</evidence>
<organism evidence="1 2">
    <name type="scientific">Acropora cervicornis</name>
    <name type="common">Staghorn coral</name>
    <dbReference type="NCBI Taxonomy" id="6130"/>
    <lineage>
        <taxon>Eukaryota</taxon>
        <taxon>Metazoa</taxon>
        <taxon>Cnidaria</taxon>
        <taxon>Anthozoa</taxon>
        <taxon>Hexacorallia</taxon>
        <taxon>Scleractinia</taxon>
        <taxon>Astrocoeniina</taxon>
        <taxon>Acroporidae</taxon>
        <taxon>Acropora</taxon>
    </lineage>
</organism>
<reference evidence="1" key="1">
    <citation type="journal article" date="2023" name="G3 (Bethesda)">
        <title>Whole genome assembly and annotation of the endangered Caribbean coral Acropora cervicornis.</title>
        <authorList>
            <person name="Selwyn J.D."/>
            <person name="Vollmer S.V."/>
        </authorList>
    </citation>
    <scope>NUCLEOTIDE SEQUENCE</scope>
    <source>
        <strain evidence="1">K2</strain>
    </source>
</reference>
<name>A0AAD9QYK7_ACRCE</name>
<reference evidence="1" key="2">
    <citation type="journal article" date="2023" name="Science">
        <title>Genomic signatures of disease resistance in endangered staghorn corals.</title>
        <authorList>
            <person name="Vollmer S.V."/>
            <person name="Selwyn J.D."/>
            <person name="Despard B.A."/>
            <person name="Roesel C.L."/>
        </authorList>
    </citation>
    <scope>NUCLEOTIDE SEQUENCE</scope>
    <source>
        <strain evidence="1">K2</strain>
    </source>
</reference>
<evidence type="ECO:0000313" key="1">
    <source>
        <dbReference type="EMBL" id="KAK2569831.1"/>
    </source>
</evidence>
<dbReference type="AlphaFoldDB" id="A0AAD9QYK7"/>
<protein>
    <submittedName>
        <fullName evidence="1">Uncharacterized protein</fullName>
    </submittedName>
</protein>
<accession>A0AAD9QYK7</accession>
<proteinExistence type="predicted"/>
<dbReference type="Proteomes" id="UP001249851">
    <property type="component" value="Unassembled WGS sequence"/>
</dbReference>
<comment type="caution">
    <text evidence="1">The sequence shown here is derived from an EMBL/GenBank/DDBJ whole genome shotgun (WGS) entry which is preliminary data.</text>
</comment>